<feature type="transmembrane region" description="Helical" evidence="7">
    <location>
        <begin position="80"/>
        <end position="101"/>
    </location>
</feature>
<protein>
    <submittedName>
        <fullName evidence="8">Uncharacterized protein</fullName>
    </submittedName>
</protein>
<evidence type="ECO:0000313" key="8">
    <source>
        <dbReference type="EMBL" id="KAJ5396594.1"/>
    </source>
</evidence>
<evidence type="ECO:0000256" key="6">
    <source>
        <dbReference type="SAM" id="MobiDB-lite"/>
    </source>
</evidence>
<dbReference type="InterPro" id="IPR000791">
    <property type="entry name" value="Gpr1/Fun34/SatP-like"/>
</dbReference>
<feature type="region of interest" description="Disordered" evidence="6">
    <location>
        <begin position="48"/>
        <end position="69"/>
    </location>
</feature>
<name>A0A9W9W0V0_9EURO</name>
<feature type="compositionally biased region" description="Pro residues" evidence="6">
    <location>
        <begin position="58"/>
        <end position="69"/>
    </location>
</feature>
<comment type="similarity">
    <text evidence="2">Belongs to the acetate uptake transporter (AceTr) (TC 2.A.96) family.</text>
</comment>
<feature type="transmembrane region" description="Helical" evidence="7">
    <location>
        <begin position="235"/>
        <end position="253"/>
    </location>
</feature>
<evidence type="ECO:0000256" key="2">
    <source>
        <dbReference type="ARBA" id="ARBA00005587"/>
    </source>
</evidence>
<dbReference type="PANTHER" id="PTHR31123:SF1">
    <property type="entry name" value="ACCUMULATION OF DYADS PROTEIN 2-RELATED"/>
    <property type="match status" value="1"/>
</dbReference>
<dbReference type="Proteomes" id="UP001147747">
    <property type="component" value="Unassembled WGS sequence"/>
</dbReference>
<keyword evidence="9" id="KW-1185">Reference proteome</keyword>
<evidence type="ECO:0000256" key="4">
    <source>
        <dbReference type="ARBA" id="ARBA00022989"/>
    </source>
</evidence>
<keyword evidence="5 7" id="KW-0472">Membrane</keyword>
<organism evidence="8 9">
    <name type="scientific">Penicillium cosmopolitanum</name>
    <dbReference type="NCBI Taxonomy" id="1131564"/>
    <lineage>
        <taxon>Eukaryota</taxon>
        <taxon>Fungi</taxon>
        <taxon>Dikarya</taxon>
        <taxon>Ascomycota</taxon>
        <taxon>Pezizomycotina</taxon>
        <taxon>Eurotiomycetes</taxon>
        <taxon>Eurotiomycetidae</taxon>
        <taxon>Eurotiales</taxon>
        <taxon>Aspergillaceae</taxon>
        <taxon>Penicillium</taxon>
    </lineage>
</organism>
<reference evidence="8" key="2">
    <citation type="journal article" date="2023" name="IMA Fungus">
        <title>Comparative genomic study of the Penicillium genus elucidates a diverse pangenome and 15 lateral gene transfer events.</title>
        <authorList>
            <person name="Petersen C."/>
            <person name="Sorensen T."/>
            <person name="Nielsen M.R."/>
            <person name="Sondergaard T.E."/>
            <person name="Sorensen J.L."/>
            <person name="Fitzpatrick D.A."/>
            <person name="Frisvad J.C."/>
            <person name="Nielsen K.L."/>
        </authorList>
    </citation>
    <scope>NUCLEOTIDE SEQUENCE</scope>
    <source>
        <strain evidence="8">IBT 29677</strain>
    </source>
</reference>
<keyword evidence="4 7" id="KW-1133">Transmembrane helix</keyword>
<dbReference type="PANTHER" id="PTHR31123">
    <property type="entry name" value="ACCUMULATION OF DYADS PROTEIN 2-RELATED"/>
    <property type="match status" value="1"/>
</dbReference>
<evidence type="ECO:0000256" key="1">
    <source>
        <dbReference type="ARBA" id="ARBA00004141"/>
    </source>
</evidence>
<keyword evidence="3 7" id="KW-0812">Transmembrane</keyword>
<evidence type="ECO:0000256" key="7">
    <source>
        <dbReference type="SAM" id="Phobius"/>
    </source>
</evidence>
<dbReference type="GeneID" id="81368324"/>
<comment type="subcellular location">
    <subcellularLocation>
        <location evidence="1">Membrane</location>
        <topology evidence="1">Multi-pass membrane protein</topology>
    </subcellularLocation>
</comment>
<dbReference type="PROSITE" id="PS01114">
    <property type="entry name" value="GPR1_FUN34_YAAH"/>
    <property type="match status" value="1"/>
</dbReference>
<reference evidence="8" key="1">
    <citation type="submission" date="2022-12" db="EMBL/GenBank/DDBJ databases">
        <authorList>
            <person name="Petersen C."/>
        </authorList>
    </citation>
    <scope>NUCLEOTIDE SEQUENCE</scope>
    <source>
        <strain evidence="8">IBT 29677</strain>
    </source>
</reference>
<dbReference type="EMBL" id="JAPZBU010000006">
    <property type="protein sequence ID" value="KAJ5396594.1"/>
    <property type="molecule type" value="Genomic_DNA"/>
</dbReference>
<feature type="transmembrane region" description="Helical" evidence="7">
    <location>
        <begin position="196"/>
        <end position="215"/>
    </location>
</feature>
<feature type="transmembrane region" description="Helical" evidence="7">
    <location>
        <begin position="171"/>
        <end position="189"/>
    </location>
</feature>
<evidence type="ECO:0000256" key="3">
    <source>
        <dbReference type="ARBA" id="ARBA00022692"/>
    </source>
</evidence>
<dbReference type="GO" id="GO:0005886">
    <property type="term" value="C:plasma membrane"/>
    <property type="evidence" value="ECO:0007669"/>
    <property type="project" value="TreeGrafter"/>
</dbReference>
<proteinExistence type="inferred from homology"/>
<dbReference type="NCBIfam" id="NF038013">
    <property type="entry name" value="AceTr_1"/>
    <property type="match status" value="1"/>
</dbReference>
<dbReference type="InterPro" id="IPR047622">
    <property type="entry name" value="GPR1_FUN34_YAAH"/>
</dbReference>
<evidence type="ECO:0000313" key="9">
    <source>
        <dbReference type="Proteomes" id="UP001147747"/>
    </source>
</evidence>
<evidence type="ECO:0000256" key="5">
    <source>
        <dbReference type="ARBA" id="ARBA00023136"/>
    </source>
</evidence>
<dbReference type="InterPro" id="IPR051633">
    <property type="entry name" value="AceTr"/>
</dbReference>
<dbReference type="GO" id="GO:0015123">
    <property type="term" value="F:acetate transmembrane transporter activity"/>
    <property type="evidence" value="ECO:0007669"/>
    <property type="project" value="TreeGrafter"/>
</dbReference>
<sequence length="283" mass="30733">MEQIINVAELKQPQADTKAFSQTCLCSQSPTPVGSQTGHDYSLVHPNTRPHTPEYQQMPPPRHQAPPPSEVRKFGNPAPLGLCGFALTAFLSNGMSVFAGVPVAGENVSSALAYGGIIQVLVGMWELALGNTFGATSFCSYGAYWISFALLNFDGTKVTTQTVNHVCQSEMLMGLFMMAWFIFTTIMLLCTLKSSLAMFLLFFFLDMNYLLLGIANIQCGASGEIMATVQKAGGIFGLLAAFAAWYNAFAGIFDKSNGFFTVPLGHFPWSPLIHAHQSKFKEV</sequence>
<dbReference type="AlphaFoldDB" id="A0A9W9W0V0"/>
<dbReference type="OrthoDB" id="3648309at2759"/>
<comment type="caution">
    <text evidence="8">The sequence shown here is derived from an EMBL/GenBank/DDBJ whole genome shotgun (WGS) entry which is preliminary data.</text>
</comment>
<dbReference type="Pfam" id="PF01184">
    <property type="entry name" value="Gpr1_Fun34_YaaH"/>
    <property type="match status" value="1"/>
</dbReference>
<dbReference type="RefSeq" id="XP_056488646.1">
    <property type="nucleotide sequence ID" value="XM_056629344.1"/>
</dbReference>
<gene>
    <name evidence="8" type="ORF">N7509_004707</name>
</gene>
<feature type="transmembrane region" description="Helical" evidence="7">
    <location>
        <begin position="132"/>
        <end position="151"/>
    </location>
</feature>
<accession>A0A9W9W0V0</accession>